<proteinExistence type="predicted"/>
<name>A0ABM5RPA5_9CORY</name>
<sequence length="282" mass="29288">MSKTIGSRISKVILTIIVALVVLLLLAEFGLRWTISKQLKDSVGSNSTGQEASISFGPTPLLFSAITHNVPHVNIESPSTVNITHPGGANAVPEVTGTPQSFINVNSLNISDPDNPVAGSLSLRTTLADDYLLAVLQKSIAENQKHQTAPVEGTGNDLGALAGAFLQQLIQITGITSNPADGTVKVDITGGAANLTLKPEAIDGHLSFTATNASLLGVELPSAVSDALTQGLRDQANAMTGNLTIKSVEVVEHGITIEVAGENVNLNELSKEKGQQPVVPAR</sequence>
<keyword evidence="1" id="KW-0472">Membrane</keyword>
<dbReference type="EMBL" id="CP009622">
    <property type="protein sequence ID" value="AIU31888.1"/>
    <property type="molecule type" value="Genomic_DNA"/>
</dbReference>
<dbReference type="RefSeq" id="WP_023635036.1">
    <property type="nucleotide sequence ID" value="NZ_CP009622.1"/>
</dbReference>
<keyword evidence="3" id="KW-1185">Reference proteome</keyword>
<dbReference type="Pfam" id="PF11209">
    <property type="entry name" value="LmeA"/>
    <property type="match status" value="1"/>
</dbReference>
<keyword evidence="1" id="KW-1133">Transmembrane helix</keyword>
<reference evidence="2 3" key="1">
    <citation type="journal article" date="2015" name="Genome Announc.">
        <title>Genome Sequence of Corynebacterium ulcerans Strain FRC11.</title>
        <authorList>
            <person name="Benevides Lde J."/>
            <person name="Viana M.V."/>
            <person name="Mariano D.C."/>
            <person name="Rocha Fde S."/>
            <person name="Bagano P.C."/>
            <person name="Folador E.L."/>
            <person name="Pereira F.L."/>
            <person name="Dorella F.A."/>
            <person name="Leal C.A."/>
            <person name="Carvalho A.F."/>
            <person name="Soares Sde C."/>
            <person name="Carneiro A."/>
            <person name="Ramos R."/>
            <person name="Badell-Ocando E."/>
            <person name="Guiso N."/>
            <person name="Silva A."/>
            <person name="Figueiredo H."/>
            <person name="Azevedo V."/>
            <person name="Guimaraes L.C."/>
        </authorList>
    </citation>
    <scope>NUCLEOTIDE SEQUENCE [LARGE SCALE GENOMIC DNA]</scope>
    <source>
        <strain evidence="3">FRC0011</strain>
    </source>
</reference>
<evidence type="ECO:0000313" key="3">
    <source>
        <dbReference type="Proteomes" id="UP000029910"/>
    </source>
</evidence>
<dbReference type="InterPro" id="IPR021373">
    <property type="entry name" value="DUF2993"/>
</dbReference>
<evidence type="ECO:0000313" key="2">
    <source>
        <dbReference type="EMBL" id="AIU31888.1"/>
    </source>
</evidence>
<dbReference type="Proteomes" id="UP000029910">
    <property type="component" value="Chromosome"/>
</dbReference>
<protein>
    <recommendedName>
        <fullName evidence="4">DUF2993 domain-containing protein</fullName>
    </recommendedName>
</protein>
<accession>A0ABM5RPA5</accession>
<gene>
    <name evidence="2" type="ORF">CulFRC11_0291</name>
</gene>
<keyword evidence="1" id="KW-0812">Transmembrane</keyword>
<evidence type="ECO:0008006" key="4">
    <source>
        <dbReference type="Google" id="ProtNLM"/>
    </source>
</evidence>
<feature type="transmembrane region" description="Helical" evidence="1">
    <location>
        <begin position="12"/>
        <end position="35"/>
    </location>
</feature>
<organism evidence="2 3">
    <name type="scientific">Corynebacterium ramonii</name>
    <dbReference type="NCBI Taxonomy" id="3026968"/>
    <lineage>
        <taxon>Bacteria</taxon>
        <taxon>Bacillati</taxon>
        <taxon>Actinomycetota</taxon>
        <taxon>Actinomycetes</taxon>
        <taxon>Mycobacteriales</taxon>
        <taxon>Corynebacteriaceae</taxon>
        <taxon>Corynebacterium</taxon>
    </lineage>
</organism>
<evidence type="ECO:0000256" key="1">
    <source>
        <dbReference type="SAM" id="Phobius"/>
    </source>
</evidence>